<sequence length="228" mass="26333">MLLGIDVSKWQGSMDWSKARAAGARFAFARAGSCTLIGGNCYKDYQFDRNALLAPDYMPLGFYWYFRPQHDPIKQANYFCSLIREKDFKLPPVIDLEITGDLAPADLTVSVGLMARQMFHRLNKWPLLYTRAMWLNANTITDEIWKLLRLWIARYKSIPGPWADGMCKPRDYDEWDFWQFSANNNGRGPEFGAQSRSIDLDYFNGDAKDLDRYVGDSVVPRMIIVTSR</sequence>
<dbReference type="InterPro" id="IPR018077">
    <property type="entry name" value="Glyco_hydro_fam25_subgr"/>
</dbReference>
<evidence type="ECO:0008006" key="5">
    <source>
        <dbReference type="Google" id="ProtNLM"/>
    </source>
</evidence>
<comment type="caution">
    <text evidence="4">The sequence shown here is derived from an EMBL/GenBank/DDBJ whole genome shotgun (WGS) entry which is preliminary data.</text>
</comment>
<protein>
    <recommendedName>
        <fullName evidence="5">Lysozyme</fullName>
    </recommendedName>
</protein>
<dbReference type="GO" id="GO:0016998">
    <property type="term" value="P:cell wall macromolecule catabolic process"/>
    <property type="evidence" value="ECO:0007669"/>
    <property type="project" value="InterPro"/>
</dbReference>
<dbReference type="PANTHER" id="PTHR34135:SF2">
    <property type="entry name" value="LYSOZYME"/>
    <property type="match status" value="1"/>
</dbReference>
<dbReference type="PROSITE" id="PS51904">
    <property type="entry name" value="GLYCOSYL_HYDROL_F25_2"/>
    <property type="match status" value="1"/>
</dbReference>
<dbReference type="GO" id="GO:0009253">
    <property type="term" value="P:peptidoglycan catabolic process"/>
    <property type="evidence" value="ECO:0007669"/>
    <property type="project" value="InterPro"/>
</dbReference>
<name>X1NCL2_9ZZZZ</name>
<comment type="similarity">
    <text evidence="1">Belongs to the glycosyl hydrolase 25 family.</text>
</comment>
<dbReference type="InterPro" id="IPR017853">
    <property type="entry name" value="GH"/>
</dbReference>
<dbReference type="Gene3D" id="3.20.20.80">
    <property type="entry name" value="Glycosidases"/>
    <property type="match status" value="1"/>
</dbReference>
<dbReference type="GO" id="GO:0003796">
    <property type="term" value="F:lysozyme activity"/>
    <property type="evidence" value="ECO:0007669"/>
    <property type="project" value="InterPro"/>
</dbReference>
<evidence type="ECO:0000313" key="4">
    <source>
        <dbReference type="EMBL" id="GAI41767.1"/>
    </source>
</evidence>
<dbReference type="CDD" id="cd00599">
    <property type="entry name" value="GH25_muramidase"/>
    <property type="match status" value="1"/>
</dbReference>
<evidence type="ECO:0000256" key="3">
    <source>
        <dbReference type="ARBA" id="ARBA00023295"/>
    </source>
</evidence>
<dbReference type="InterPro" id="IPR002053">
    <property type="entry name" value="Glyco_hydro_25"/>
</dbReference>
<gene>
    <name evidence="4" type="ORF">S06H3_48398</name>
</gene>
<proteinExistence type="inferred from homology"/>
<dbReference type="AlphaFoldDB" id="X1NCL2"/>
<feature type="non-terminal residue" evidence="4">
    <location>
        <position position="228"/>
    </location>
</feature>
<dbReference type="PANTHER" id="PTHR34135">
    <property type="entry name" value="LYSOZYME"/>
    <property type="match status" value="1"/>
</dbReference>
<keyword evidence="3" id="KW-0326">Glycosidase</keyword>
<evidence type="ECO:0000256" key="1">
    <source>
        <dbReference type="ARBA" id="ARBA00010646"/>
    </source>
</evidence>
<keyword evidence="2" id="KW-0378">Hydrolase</keyword>
<reference evidence="4" key="1">
    <citation type="journal article" date="2014" name="Front. Microbiol.">
        <title>High frequency of phylogenetically diverse reductive dehalogenase-homologous genes in deep subseafloor sedimentary metagenomes.</title>
        <authorList>
            <person name="Kawai M."/>
            <person name="Futagami T."/>
            <person name="Toyoda A."/>
            <person name="Takaki Y."/>
            <person name="Nishi S."/>
            <person name="Hori S."/>
            <person name="Arai W."/>
            <person name="Tsubouchi T."/>
            <person name="Morono Y."/>
            <person name="Uchiyama I."/>
            <person name="Ito T."/>
            <person name="Fujiyama A."/>
            <person name="Inagaki F."/>
            <person name="Takami H."/>
        </authorList>
    </citation>
    <scope>NUCLEOTIDE SEQUENCE</scope>
    <source>
        <strain evidence="4">Expedition CK06-06</strain>
    </source>
</reference>
<dbReference type="Pfam" id="PF01183">
    <property type="entry name" value="Glyco_hydro_25"/>
    <property type="match status" value="1"/>
</dbReference>
<dbReference type="SMART" id="SM00641">
    <property type="entry name" value="Glyco_25"/>
    <property type="match status" value="1"/>
</dbReference>
<organism evidence="4">
    <name type="scientific">marine sediment metagenome</name>
    <dbReference type="NCBI Taxonomy" id="412755"/>
    <lineage>
        <taxon>unclassified sequences</taxon>
        <taxon>metagenomes</taxon>
        <taxon>ecological metagenomes</taxon>
    </lineage>
</organism>
<dbReference type="SUPFAM" id="SSF51445">
    <property type="entry name" value="(Trans)glycosidases"/>
    <property type="match status" value="1"/>
</dbReference>
<dbReference type="GO" id="GO:0016052">
    <property type="term" value="P:carbohydrate catabolic process"/>
    <property type="evidence" value="ECO:0007669"/>
    <property type="project" value="TreeGrafter"/>
</dbReference>
<dbReference type="EMBL" id="BARV01030473">
    <property type="protein sequence ID" value="GAI41767.1"/>
    <property type="molecule type" value="Genomic_DNA"/>
</dbReference>
<accession>X1NCL2</accession>
<evidence type="ECO:0000256" key="2">
    <source>
        <dbReference type="ARBA" id="ARBA00022801"/>
    </source>
</evidence>